<proteinExistence type="predicted"/>
<dbReference type="Proteomes" id="UP000838412">
    <property type="component" value="Chromosome 19"/>
</dbReference>
<dbReference type="SUPFAM" id="SSF57603">
    <property type="entry name" value="FnI-like domain"/>
    <property type="match status" value="2"/>
</dbReference>
<dbReference type="AlphaFoldDB" id="A0A8J9ZBU3"/>
<dbReference type="InterPro" id="IPR000083">
    <property type="entry name" value="Fibronectin_type1"/>
</dbReference>
<dbReference type="EMBL" id="OV696704">
    <property type="protein sequence ID" value="CAH1251645.1"/>
    <property type="molecule type" value="Genomic_DNA"/>
</dbReference>
<accession>A0A8J9ZBU3</accession>
<gene>
    <name evidence="4" type="primary">FN1</name>
    <name evidence="4" type="ORF">BLAG_LOCUS11970</name>
</gene>
<dbReference type="SMART" id="SM00058">
    <property type="entry name" value="FN1"/>
    <property type="match status" value="2"/>
</dbReference>
<dbReference type="Pfam" id="PF00039">
    <property type="entry name" value="fn1"/>
    <property type="match status" value="2"/>
</dbReference>
<dbReference type="PROSITE" id="PS51091">
    <property type="entry name" value="FN1_2"/>
    <property type="match status" value="2"/>
</dbReference>
<keyword evidence="1" id="KW-1015">Disulfide bond</keyword>
<evidence type="ECO:0000313" key="5">
    <source>
        <dbReference type="Proteomes" id="UP000838412"/>
    </source>
</evidence>
<sequence>MCPYRCPPMTYQPGCTPVQVGCCYEMQCGSGTGTGTGTVTQMPVAVDVCQANGQTYQIGQQWYMMNQGYTLICTCEGNGTGYYSCAPSNNPANERCVYEGQSYTVGQTWQIQYQGYTLTCTCVGEGSGRVTCA</sequence>
<feature type="domain" description="Fibronectin type-I" evidence="3">
    <location>
        <begin position="94"/>
        <end position="133"/>
    </location>
</feature>
<name>A0A8J9ZBU3_BRALA</name>
<protein>
    <submittedName>
        <fullName evidence="4">FN1 protein</fullName>
    </submittedName>
</protein>
<evidence type="ECO:0000256" key="2">
    <source>
        <dbReference type="ARBA" id="ARBA00023180"/>
    </source>
</evidence>
<keyword evidence="5" id="KW-1185">Reference proteome</keyword>
<dbReference type="GO" id="GO:0005576">
    <property type="term" value="C:extracellular region"/>
    <property type="evidence" value="ECO:0007669"/>
    <property type="project" value="InterPro"/>
</dbReference>
<dbReference type="Gene3D" id="2.10.70.10">
    <property type="entry name" value="Complement Module, domain 1"/>
    <property type="match status" value="2"/>
</dbReference>
<organism evidence="4 5">
    <name type="scientific">Branchiostoma lanceolatum</name>
    <name type="common">Common lancelet</name>
    <name type="synonym">Amphioxus lanceolatum</name>
    <dbReference type="NCBI Taxonomy" id="7740"/>
    <lineage>
        <taxon>Eukaryota</taxon>
        <taxon>Metazoa</taxon>
        <taxon>Chordata</taxon>
        <taxon>Cephalochordata</taxon>
        <taxon>Leptocardii</taxon>
        <taxon>Amphioxiformes</taxon>
        <taxon>Branchiostomatidae</taxon>
        <taxon>Branchiostoma</taxon>
    </lineage>
</organism>
<evidence type="ECO:0000259" key="3">
    <source>
        <dbReference type="PROSITE" id="PS51091"/>
    </source>
</evidence>
<reference evidence="4" key="1">
    <citation type="submission" date="2022-01" db="EMBL/GenBank/DDBJ databases">
        <authorList>
            <person name="Braso-Vives M."/>
        </authorList>
    </citation>
    <scope>NUCLEOTIDE SEQUENCE</scope>
</reference>
<keyword evidence="2" id="KW-0325">Glycoprotein</keyword>
<dbReference type="OrthoDB" id="8876613at2759"/>
<feature type="domain" description="Fibronectin type-I" evidence="3">
    <location>
        <begin position="47"/>
        <end position="88"/>
    </location>
</feature>
<evidence type="ECO:0000256" key="1">
    <source>
        <dbReference type="ARBA" id="ARBA00023157"/>
    </source>
</evidence>
<evidence type="ECO:0000313" key="4">
    <source>
        <dbReference type="EMBL" id="CAH1251645.1"/>
    </source>
</evidence>